<proteinExistence type="predicted"/>
<gene>
    <name evidence="1" type="ORF">HKN21_07775</name>
</gene>
<dbReference type="AlphaFoldDB" id="A0A7Y2E7H4"/>
<evidence type="ECO:0000313" key="2">
    <source>
        <dbReference type="Proteomes" id="UP000547674"/>
    </source>
</evidence>
<name>A0A7Y2E7H4_UNCEI</name>
<comment type="caution">
    <text evidence="1">The sequence shown here is derived from an EMBL/GenBank/DDBJ whole genome shotgun (WGS) entry which is preliminary data.</text>
</comment>
<dbReference type="Proteomes" id="UP000547674">
    <property type="component" value="Unassembled WGS sequence"/>
</dbReference>
<dbReference type="Gene3D" id="2.60.40.4070">
    <property type="match status" value="1"/>
</dbReference>
<evidence type="ECO:0008006" key="3">
    <source>
        <dbReference type="Google" id="ProtNLM"/>
    </source>
</evidence>
<accession>A0A7Y2E7H4</accession>
<protein>
    <recommendedName>
        <fullName evidence="3">T9SS type A sorting domain-containing protein</fullName>
    </recommendedName>
</protein>
<organism evidence="1 2">
    <name type="scientific">Eiseniibacteriota bacterium</name>
    <dbReference type="NCBI Taxonomy" id="2212470"/>
    <lineage>
        <taxon>Bacteria</taxon>
        <taxon>Candidatus Eiseniibacteriota</taxon>
    </lineage>
</organism>
<sequence>MRLFTLNRRLAGAVALAAVVLITGVPSLTFGQSGTISQIETEKRSVVLRWDPAPGDNITPAERDTTAGMAFGGYQIWRALAPDTTADGLPNPEAFGLLRTYSLFDSTWTFVGDMRAFADPDSIIPRGTETDREFEDENITGPHNGFPYYYALTWFDAFLDGSSGTLRPVFVERQSILEGLVGPVFPGGQARTTTPLLSDVAVVPNPYNPGASFGQSAFPGAPRVQFINLPSPCSIDIYTVDGSIVRTINHESIDDSADWDLKNADGNDVASGIYIYYMTASGQEARGRFVIVR</sequence>
<dbReference type="EMBL" id="JABDJR010000308">
    <property type="protein sequence ID" value="NNF06644.1"/>
    <property type="molecule type" value="Genomic_DNA"/>
</dbReference>
<evidence type="ECO:0000313" key="1">
    <source>
        <dbReference type="EMBL" id="NNF06644.1"/>
    </source>
</evidence>
<reference evidence="1 2" key="1">
    <citation type="submission" date="2020-03" db="EMBL/GenBank/DDBJ databases">
        <title>Metabolic flexibility allows generalist bacteria to become dominant in a frequently disturbed ecosystem.</title>
        <authorList>
            <person name="Chen Y.-J."/>
            <person name="Leung P.M."/>
            <person name="Bay S.K."/>
            <person name="Hugenholtz P."/>
            <person name="Kessler A.J."/>
            <person name="Shelley G."/>
            <person name="Waite D.W."/>
            <person name="Cook P.L."/>
            <person name="Greening C."/>
        </authorList>
    </citation>
    <scope>NUCLEOTIDE SEQUENCE [LARGE SCALE GENOMIC DNA]</scope>
    <source>
        <strain evidence="1">SS_bin_28</strain>
    </source>
</reference>